<name>A0A3P7QXI3_DIBLA</name>
<feature type="compositionally biased region" description="Polar residues" evidence="1">
    <location>
        <begin position="25"/>
        <end position="36"/>
    </location>
</feature>
<evidence type="ECO:0000256" key="1">
    <source>
        <dbReference type="SAM" id="MobiDB-lite"/>
    </source>
</evidence>
<feature type="region of interest" description="Disordered" evidence="1">
    <location>
        <begin position="1"/>
        <end position="244"/>
    </location>
</feature>
<keyword evidence="3" id="KW-1185">Reference proteome</keyword>
<dbReference type="AlphaFoldDB" id="A0A3P7QXI3"/>
<sequence length="244" mass="25334">MPSPADVVAKTVATDCSLSGKEPEGQTTPPTLTSPCSGPGPLKLEEVSMEGQNSTSAPTPSSVGGLQQSQQRRRKTFRLALMKRHRNRKTTPPPPLLSPNTPPRDGAQTDSLFAEDCAALSSPQRSSGIPKLTLAKCENGQFSVVPSTRDEPDDSLEAALALPSTRKEEKHSTSPIPPPSSPPPPQSASSLPPASPPIPSPTSQNNGTVNVVPAETSSRDSRIDSLAGPATAERGPVLMDGPSG</sequence>
<evidence type="ECO:0000313" key="3">
    <source>
        <dbReference type="Proteomes" id="UP000281553"/>
    </source>
</evidence>
<protein>
    <submittedName>
        <fullName evidence="2">Uncharacterized protein</fullName>
    </submittedName>
</protein>
<feature type="compositionally biased region" description="Pro residues" evidence="1">
    <location>
        <begin position="91"/>
        <end position="102"/>
    </location>
</feature>
<evidence type="ECO:0000313" key="2">
    <source>
        <dbReference type="EMBL" id="VDN36592.1"/>
    </source>
</evidence>
<reference evidence="2 3" key="1">
    <citation type="submission" date="2018-11" db="EMBL/GenBank/DDBJ databases">
        <authorList>
            <consortium name="Pathogen Informatics"/>
        </authorList>
    </citation>
    <scope>NUCLEOTIDE SEQUENCE [LARGE SCALE GENOMIC DNA]</scope>
</reference>
<feature type="compositionally biased region" description="Basic residues" evidence="1">
    <location>
        <begin position="71"/>
        <end position="89"/>
    </location>
</feature>
<organism evidence="2 3">
    <name type="scientific">Dibothriocephalus latus</name>
    <name type="common">Fish tapeworm</name>
    <name type="synonym">Diphyllobothrium latum</name>
    <dbReference type="NCBI Taxonomy" id="60516"/>
    <lineage>
        <taxon>Eukaryota</taxon>
        <taxon>Metazoa</taxon>
        <taxon>Spiralia</taxon>
        <taxon>Lophotrochozoa</taxon>
        <taxon>Platyhelminthes</taxon>
        <taxon>Cestoda</taxon>
        <taxon>Eucestoda</taxon>
        <taxon>Diphyllobothriidea</taxon>
        <taxon>Diphyllobothriidae</taxon>
        <taxon>Dibothriocephalus</taxon>
    </lineage>
</organism>
<feature type="compositionally biased region" description="Polar residues" evidence="1">
    <location>
        <begin position="50"/>
        <end position="70"/>
    </location>
</feature>
<gene>
    <name evidence="2" type="ORF">DILT_LOCUS17073</name>
</gene>
<dbReference type="EMBL" id="UYRU01089155">
    <property type="protein sequence ID" value="VDN36592.1"/>
    <property type="molecule type" value="Genomic_DNA"/>
</dbReference>
<proteinExistence type="predicted"/>
<dbReference type="Proteomes" id="UP000281553">
    <property type="component" value="Unassembled WGS sequence"/>
</dbReference>
<feature type="compositionally biased region" description="Pro residues" evidence="1">
    <location>
        <begin position="175"/>
        <end position="186"/>
    </location>
</feature>
<accession>A0A3P7QXI3</accession>